<dbReference type="InterPro" id="IPR057695">
    <property type="entry name" value="DUF7935"/>
</dbReference>
<organism evidence="2 3">
    <name type="scientific">Marinirhabdus gelatinilytica</name>
    <dbReference type="NCBI Taxonomy" id="1703343"/>
    <lineage>
        <taxon>Bacteria</taxon>
        <taxon>Pseudomonadati</taxon>
        <taxon>Bacteroidota</taxon>
        <taxon>Flavobacteriia</taxon>
        <taxon>Flavobacteriales</taxon>
        <taxon>Flavobacteriaceae</taxon>
    </lineage>
</organism>
<protein>
    <submittedName>
        <fullName evidence="2">Uncharacterized protein</fullName>
    </submittedName>
</protein>
<evidence type="ECO:0000313" key="2">
    <source>
        <dbReference type="EMBL" id="RDK87161.1"/>
    </source>
</evidence>
<dbReference type="Pfam" id="PF25589">
    <property type="entry name" value="DUF7935"/>
    <property type="match status" value="1"/>
</dbReference>
<comment type="caution">
    <text evidence="2">The sequence shown here is derived from an EMBL/GenBank/DDBJ whole genome shotgun (WGS) entry which is preliminary data.</text>
</comment>
<sequence>MTFSCLTLQKGGFTYYYCSPCCTSSQNHLSLYAIIRSMEEFGQVFSYVAYLLPAIVVGIISYFFFRGHTKNEEGRRRYLIQKEAQNKILPTRLQSYERLTLLLERIDPNSLLVRIKPFSSDVEKYESLLIDTIEKEFEHNVTQQIYVSPECWNLISAAKNATIHLIRQGAMHEKDNGADALREYLLRHFMEEVTPSQKALAYVKKEVAELF</sequence>
<reference evidence="2 3" key="1">
    <citation type="submission" date="2018-07" db="EMBL/GenBank/DDBJ databases">
        <title>Genomic Encyclopedia of Type Strains, Phase IV (KMG-IV): sequencing the most valuable type-strain genomes for metagenomic binning, comparative biology and taxonomic classification.</title>
        <authorList>
            <person name="Goeker M."/>
        </authorList>
    </citation>
    <scope>NUCLEOTIDE SEQUENCE [LARGE SCALE GENOMIC DNA]</scope>
    <source>
        <strain evidence="2 3">DSM 101478</strain>
    </source>
</reference>
<proteinExistence type="predicted"/>
<dbReference type="EMBL" id="QRAO01000002">
    <property type="protein sequence ID" value="RDK87161.1"/>
    <property type="molecule type" value="Genomic_DNA"/>
</dbReference>
<dbReference type="AlphaFoldDB" id="A0A370QFM5"/>
<gene>
    <name evidence="2" type="ORF">C8D94_102344</name>
</gene>
<keyword evidence="1" id="KW-0472">Membrane</keyword>
<accession>A0A370QFM5</accession>
<keyword evidence="1" id="KW-0812">Transmembrane</keyword>
<name>A0A370QFM5_9FLAO</name>
<feature type="transmembrane region" description="Helical" evidence="1">
    <location>
        <begin position="44"/>
        <end position="65"/>
    </location>
</feature>
<evidence type="ECO:0000313" key="3">
    <source>
        <dbReference type="Proteomes" id="UP000255317"/>
    </source>
</evidence>
<keyword evidence="3" id="KW-1185">Reference proteome</keyword>
<dbReference type="Proteomes" id="UP000255317">
    <property type="component" value="Unassembled WGS sequence"/>
</dbReference>
<keyword evidence="1" id="KW-1133">Transmembrane helix</keyword>
<evidence type="ECO:0000256" key="1">
    <source>
        <dbReference type="SAM" id="Phobius"/>
    </source>
</evidence>